<evidence type="ECO:0000256" key="1">
    <source>
        <dbReference type="SAM" id="MobiDB-lite"/>
    </source>
</evidence>
<dbReference type="eggNOG" id="ENOG502R878">
    <property type="taxonomic scope" value="Eukaryota"/>
</dbReference>
<dbReference type="EnsemblPlants" id="LPERR03G14410.1">
    <property type="protein sequence ID" value="LPERR03G14410.1"/>
    <property type="gene ID" value="LPERR03G14410"/>
</dbReference>
<name>A0A0D9VTR8_9ORYZ</name>
<evidence type="ECO:0000313" key="3">
    <source>
        <dbReference type="Proteomes" id="UP000032180"/>
    </source>
</evidence>
<reference evidence="3" key="2">
    <citation type="submission" date="2013-12" db="EMBL/GenBank/DDBJ databases">
        <authorList>
            <person name="Yu Y."/>
            <person name="Lee S."/>
            <person name="de Baynast K."/>
            <person name="Wissotski M."/>
            <person name="Liu L."/>
            <person name="Talag J."/>
            <person name="Goicoechea J."/>
            <person name="Angelova A."/>
            <person name="Jetty R."/>
            <person name="Kudrna D."/>
            <person name="Golser W."/>
            <person name="Rivera L."/>
            <person name="Zhang J."/>
            <person name="Wing R."/>
        </authorList>
    </citation>
    <scope>NUCLEOTIDE SEQUENCE</scope>
</reference>
<proteinExistence type="predicted"/>
<dbReference type="Gramene" id="LPERR03G14410.1">
    <property type="protein sequence ID" value="LPERR03G14410.1"/>
    <property type="gene ID" value="LPERR03G14410"/>
</dbReference>
<dbReference type="AlphaFoldDB" id="A0A0D9VTR8"/>
<protein>
    <submittedName>
        <fullName evidence="2">Uncharacterized protein</fullName>
    </submittedName>
</protein>
<reference evidence="2 3" key="1">
    <citation type="submission" date="2012-08" db="EMBL/GenBank/DDBJ databases">
        <title>Oryza genome evolution.</title>
        <authorList>
            <person name="Wing R.A."/>
        </authorList>
    </citation>
    <scope>NUCLEOTIDE SEQUENCE</scope>
</reference>
<organism evidence="2 3">
    <name type="scientific">Leersia perrieri</name>
    <dbReference type="NCBI Taxonomy" id="77586"/>
    <lineage>
        <taxon>Eukaryota</taxon>
        <taxon>Viridiplantae</taxon>
        <taxon>Streptophyta</taxon>
        <taxon>Embryophyta</taxon>
        <taxon>Tracheophyta</taxon>
        <taxon>Spermatophyta</taxon>
        <taxon>Magnoliopsida</taxon>
        <taxon>Liliopsida</taxon>
        <taxon>Poales</taxon>
        <taxon>Poaceae</taxon>
        <taxon>BOP clade</taxon>
        <taxon>Oryzoideae</taxon>
        <taxon>Oryzeae</taxon>
        <taxon>Oryzinae</taxon>
        <taxon>Leersia</taxon>
    </lineage>
</organism>
<dbReference type="HOGENOM" id="CLU_031832_0_0_1"/>
<reference evidence="2" key="3">
    <citation type="submission" date="2015-04" db="UniProtKB">
        <authorList>
            <consortium name="EnsemblPlants"/>
        </authorList>
    </citation>
    <scope>IDENTIFICATION</scope>
</reference>
<sequence>MVGLPATDPHRHTDTPKPFPFFRFSLPPPPPRQEIHVQIPSPRRPRRRRPGRDGGCGCGSVRWGISGNISRPPSPHDGGAATRGHLGLIRAHPELRELNEALPDSSRDALFLDATYVLTGSALRVPTLTSSHMIRMLCEYVEAAESRADRGPDELACFRVRRSILKARDGRFDEALSYLARLAGDSPDDHRPRIAAAALCLLHGRRHTSWRSLVAAMPGSSPQCGEENYDSLVMFSASTYLYASLDEKMKTVERSMLYNFLIRVFRELLVNSRTKQSDATIIKYLRALSPDNDATKSPSLSVMGFSHDMAIVESIQAILSGLLRLRRICGERLREVHSIAEKALAQAEAESNMSAVIDINIFLAFLEIRDGQLEAAKQRYKAALKQDPHDCRLHALFFKFGLIFGNDRDLFLQNSHRFGVQMGHRAEQLPALLNEVVIASALGSGGHPTVLNPSRSLFMIAAWREVDEGLTAALGHGELTFWQRMQLRFLRRLPRAKMQPLLLDMAKDGQRDSVVHQ</sequence>
<dbReference type="Proteomes" id="UP000032180">
    <property type="component" value="Chromosome 3"/>
</dbReference>
<accession>A0A0D9VTR8</accession>
<feature type="region of interest" description="Disordered" evidence="1">
    <location>
        <begin position="1"/>
        <end position="58"/>
    </location>
</feature>
<keyword evidence="3" id="KW-1185">Reference proteome</keyword>
<evidence type="ECO:0000313" key="2">
    <source>
        <dbReference type="EnsemblPlants" id="LPERR03G14410.1"/>
    </source>
</evidence>